<feature type="region of interest" description="Disordered" evidence="1">
    <location>
        <begin position="36"/>
        <end position="61"/>
    </location>
</feature>
<dbReference type="EMBL" id="BLAF01000021">
    <property type="protein sequence ID" value="GES21215.1"/>
    <property type="molecule type" value="Genomic_DNA"/>
</dbReference>
<dbReference type="Proteomes" id="UP000377595">
    <property type="component" value="Unassembled WGS sequence"/>
</dbReference>
<sequence length="61" mass="6058">MVLPPTQPFVSPRAPPDPAIAVVAVVALWETTVTTGAGGARGKTKGLGGWENPGSIAASFG</sequence>
<gene>
    <name evidence="2" type="ORF">Aple_041110</name>
</gene>
<keyword evidence="3" id="KW-1185">Reference proteome</keyword>
<reference evidence="2 3" key="1">
    <citation type="submission" date="2019-10" db="EMBL/GenBank/DDBJ databases">
        <title>Whole genome shotgun sequence of Acrocarpospora pleiomorpha NBRC 16267.</title>
        <authorList>
            <person name="Ichikawa N."/>
            <person name="Kimura A."/>
            <person name="Kitahashi Y."/>
            <person name="Komaki H."/>
            <person name="Oguchi A."/>
        </authorList>
    </citation>
    <scope>NUCLEOTIDE SEQUENCE [LARGE SCALE GENOMIC DNA]</scope>
    <source>
        <strain evidence="2 3">NBRC 16267</strain>
    </source>
</reference>
<accession>A0A5M3XI91</accession>
<organism evidence="2 3">
    <name type="scientific">Acrocarpospora pleiomorpha</name>
    <dbReference type="NCBI Taxonomy" id="90975"/>
    <lineage>
        <taxon>Bacteria</taxon>
        <taxon>Bacillati</taxon>
        <taxon>Actinomycetota</taxon>
        <taxon>Actinomycetes</taxon>
        <taxon>Streptosporangiales</taxon>
        <taxon>Streptosporangiaceae</taxon>
        <taxon>Acrocarpospora</taxon>
    </lineage>
</organism>
<dbReference type="AlphaFoldDB" id="A0A5M3XI91"/>
<proteinExistence type="predicted"/>
<evidence type="ECO:0000313" key="3">
    <source>
        <dbReference type="Proteomes" id="UP000377595"/>
    </source>
</evidence>
<name>A0A5M3XI91_9ACTN</name>
<comment type="caution">
    <text evidence="2">The sequence shown here is derived from an EMBL/GenBank/DDBJ whole genome shotgun (WGS) entry which is preliminary data.</text>
</comment>
<feature type="compositionally biased region" description="Gly residues" evidence="1">
    <location>
        <begin position="36"/>
        <end position="51"/>
    </location>
</feature>
<protein>
    <submittedName>
        <fullName evidence="2">Uncharacterized protein</fullName>
    </submittedName>
</protein>
<evidence type="ECO:0000256" key="1">
    <source>
        <dbReference type="SAM" id="MobiDB-lite"/>
    </source>
</evidence>
<evidence type="ECO:0000313" key="2">
    <source>
        <dbReference type="EMBL" id="GES21215.1"/>
    </source>
</evidence>